<protein>
    <submittedName>
        <fullName evidence="3">Uncharacterized protein</fullName>
    </submittedName>
</protein>
<organism evidence="3 4">
    <name type="scientific">Rhipicephalus sanguineus</name>
    <name type="common">Brown dog tick</name>
    <name type="synonym">Ixodes sanguineus</name>
    <dbReference type="NCBI Taxonomy" id="34632"/>
    <lineage>
        <taxon>Eukaryota</taxon>
        <taxon>Metazoa</taxon>
        <taxon>Ecdysozoa</taxon>
        <taxon>Arthropoda</taxon>
        <taxon>Chelicerata</taxon>
        <taxon>Arachnida</taxon>
        <taxon>Acari</taxon>
        <taxon>Parasitiformes</taxon>
        <taxon>Ixodida</taxon>
        <taxon>Ixodoidea</taxon>
        <taxon>Ixodidae</taxon>
        <taxon>Rhipicephalinae</taxon>
        <taxon>Rhipicephalus</taxon>
        <taxon>Rhipicephalus</taxon>
    </lineage>
</organism>
<dbReference type="AlphaFoldDB" id="A0A9D4PZ11"/>
<evidence type="ECO:0000313" key="3">
    <source>
        <dbReference type="EMBL" id="KAH7957797.1"/>
    </source>
</evidence>
<reference evidence="3" key="2">
    <citation type="submission" date="2021-09" db="EMBL/GenBank/DDBJ databases">
        <authorList>
            <person name="Jia N."/>
            <person name="Wang J."/>
            <person name="Shi W."/>
            <person name="Du L."/>
            <person name="Sun Y."/>
            <person name="Zhan W."/>
            <person name="Jiang J."/>
            <person name="Wang Q."/>
            <person name="Zhang B."/>
            <person name="Ji P."/>
            <person name="Sakyi L.B."/>
            <person name="Cui X."/>
            <person name="Yuan T."/>
            <person name="Jiang B."/>
            <person name="Yang W."/>
            <person name="Lam T.T.-Y."/>
            <person name="Chang Q."/>
            <person name="Ding S."/>
            <person name="Wang X."/>
            <person name="Zhu J."/>
            <person name="Ruan X."/>
            <person name="Zhao L."/>
            <person name="Wei J."/>
            <person name="Que T."/>
            <person name="Du C."/>
            <person name="Cheng J."/>
            <person name="Dai P."/>
            <person name="Han X."/>
            <person name="Huang E."/>
            <person name="Gao Y."/>
            <person name="Liu J."/>
            <person name="Shao H."/>
            <person name="Ye R."/>
            <person name="Li L."/>
            <person name="Wei W."/>
            <person name="Wang X."/>
            <person name="Wang C."/>
            <person name="Huo Q."/>
            <person name="Li W."/>
            <person name="Guo W."/>
            <person name="Chen H."/>
            <person name="Chen S."/>
            <person name="Zhou L."/>
            <person name="Zhou L."/>
            <person name="Ni X."/>
            <person name="Tian J."/>
            <person name="Zhou Y."/>
            <person name="Sheng Y."/>
            <person name="Liu T."/>
            <person name="Pan Y."/>
            <person name="Xia L."/>
            <person name="Li J."/>
            <person name="Zhao F."/>
            <person name="Cao W."/>
        </authorList>
    </citation>
    <scope>NUCLEOTIDE SEQUENCE</scope>
    <source>
        <strain evidence="3">Rsan-2018</strain>
        <tissue evidence="3">Larvae</tissue>
    </source>
</reference>
<accession>A0A9D4PZ11</accession>
<name>A0A9D4PZ11_RHISA</name>
<reference evidence="3" key="1">
    <citation type="journal article" date="2020" name="Cell">
        <title>Large-Scale Comparative Analyses of Tick Genomes Elucidate Their Genetic Diversity and Vector Capacities.</title>
        <authorList>
            <consortium name="Tick Genome and Microbiome Consortium (TIGMIC)"/>
            <person name="Jia N."/>
            <person name="Wang J."/>
            <person name="Shi W."/>
            <person name="Du L."/>
            <person name="Sun Y."/>
            <person name="Zhan W."/>
            <person name="Jiang J.F."/>
            <person name="Wang Q."/>
            <person name="Zhang B."/>
            <person name="Ji P."/>
            <person name="Bell-Sakyi L."/>
            <person name="Cui X.M."/>
            <person name="Yuan T.T."/>
            <person name="Jiang B.G."/>
            <person name="Yang W.F."/>
            <person name="Lam T.T."/>
            <person name="Chang Q.C."/>
            <person name="Ding S.J."/>
            <person name="Wang X.J."/>
            <person name="Zhu J.G."/>
            <person name="Ruan X.D."/>
            <person name="Zhao L."/>
            <person name="Wei J.T."/>
            <person name="Ye R.Z."/>
            <person name="Que T.C."/>
            <person name="Du C.H."/>
            <person name="Zhou Y.H."/>
            <person name="Cheng J.X."/>
            <person name="Dai P.F."/>
            <person name="Guo W.B."/>
            <person name="Han X.H."/>
            <person name="Huang E.J."/>
            <person name="Li L.F."/>
            <person name="Wei W."/>
            <person name="Gao Y.C."/>
            <person name="Liu J.Z."/>
            <person name="Shao H.Z."/>
            <person name="Wang X."/>
            <person name="Wang C.C."/>
            <person name="Yang T.C."/>
            <person name="Huo Q.B."/>
            <person name="Li W."/>
            <person name="Chen H.Y."/>
            <person name="Chen S.E."/>
            <person name="Zhou L.G."/>
            <person name="Ni X.B."/>
            <person name="Tian J.H."/>
            <person name="Sheng Y."/>
            <person name="Liu T."/>
            <person name="Pan Y.S."/>
            <person name="Xia L.Y."/>
            <person name="Li J."/>
            <person name="Zhao F."/>
            <person name="Cao W.C."/>
        </authorList>
    </citation>
    <scope>NUCLEOTIDE SEQUENCE</scope>
    <source>
        <strain evidence="3">Rsan-2018</strain>
    </source>
</reference>
<sequence length="223" mass="23804">MIRASLLLLLALGAVAQAFPYAPTYRFRYLKPGGPRPKPPAKPTHKHTPKPGPRLQDAFLTPVVPLSSWFPPPFLPGNDLKPIPVSLVPPTTYIPTPRGGVLAALLPPPTLTPSRGPFPQPAFFRGPPIVLPRLPRPENVTLLSKLSSGPSVTTTVFRAPGGVTATSVQRVEGTSTSLFTESDTVGGKVTTTRKPVVVFPATVGRIGHLPPNVPPVTYLVYQK</sequence>
<feature type="chain" id="PRO_5038822906" evidence="2">
    <location>
        <begin position="19"/>
        <end position="223"/>
    </location>
</feature>
<feature type="region of interest" description="Disordered" evidence="1">
    <location>
        <begin position="32"/>
        <end position="56"/>
    </location>
</feature>
<comment type="caution">
    <text evidence="3">The sequence shown here is derived from an EMBL/GenBank/DDBJ whole genome shotgun (WGS) entry which is preliminary data.</text>
</comment>
<gene>
    <name evidence="3" type="ORF">HPB52_022679</name>
</gene>
<keyword evidence="2" id="KW-0732">Signal</keyword>
<dbReference type="Proteomes" id="UP000821837">
    <property type="component" value="Unassembled WGS sequence"/>
</dbReference>
<feature type="signal peptide" evidence="2">
    <location>
        <begin position="1"/>
        <end position="18"/>
    </location>
</feature>
<keyword evidence="4" id="KW-1185">Reference proteome</keyword>
<evidence type="ECO:0000313" key="4">
    <source>
        <dbReference type="Proteomes" id="UP000821837"/>
    </source>
</evidence>
<evidence type="ECO:0000256" key="1">
    <source>
        <dbReference type="SAM" id="MobiDB-lite"/>
    </source>
</evidence>
<proteinExistence type="predicted"/>
<dbReference type="EMBL" id="JABSTV010001250">
    <property type="protein sequence ID" value="KAH7957797.1"/>
    <property type="molecule type" value="Genomic_DNA"/>
</dbReference>
<evidence type="ECO:0000256" key="2">
    <source>
        <dbReference type="SAM" id="SignalP"/>
    </source>
</evidence>